<accession>A0AAV8BR72</accession>
<dbReference type="InterPro" id="IPR001810">
    <property type="entry name" value="F-box_dom"/>
</dbReference>
<reference evidence="2" key="1">
    <citation type="submission" date="2022-08" db="EMBL/GenBank/DDBJ databases">
        <authorList>
            <person name="Marques A."/>
        </authorList>
    </citation>
    <scope>NUCLEOTIDE SEQUENCE</scope>
    <source>
        <strain evidence="2">RhyPub2mFocal</strain>
        <tissue evidence="2">Leaves</tissue>
    </source>
</reference>
<keyword evidence="3" id="KW-1185">Reference proteome</keyword>
<name>A0AAV8BR72_9POAL</name>
<dbReference type="Gene3D" id="1.20.1280.50">
    <property type="match status" value="1"/>
</dbReference>
<dbReference type="AlphaFoldDB" id="A0AAV8BR72"/>
<dbReference type="CDD" id="cd22160">
    <property type="entry name" value="F-box_AtFBL13-like"/>
    <property type="match status" value="1"/>
</dbReference>
<dbReference type="InterPro" id="IPR050232">
    <property type="entry name" value="FBL13/AtMIF1-like"/>
</dbReference>
<dbReference type="InterPro" id="IPR055357">
    <property type="entry name" value="LRR_At1g61320_AtMIF1"/>
</dbReference>
<dbReference type="InterPro" id="IPR053781">
    <property type="entry name" value="F-box_AtFBL13-like"/>
</dbReference>
<dbReference type="InterPro" id="IPR036047">
    <property type="entry name" value="F-box-like_dom_sf"/>
</dbReference>
<evidence type="ECO:0000259" key="1">
    <source>
        <dbReference type="PROSITE" id="PS50181"/>
    </source>
</evidence>
<evidence type="ECO:0000313" key="3">
    <source>
        <dbReference type="Proteomes" id="UP001140206"/>
    </source>
</evidence>
<dbReference type="InterPro" id="IPR032675">
    <property type="entry name" value="LRR_dom_sf"/>
</dbReference>
<dbReference type="Proteomes" id="UP001140206">
    <property type="component" value="Chromosome 5"/>
</dbReference>
<feature type="domain" description="F-box" evidence="1">
    <location>
        <begin position="41"/>
        <end position="91"/>
    </location>
</feature>
<dbReference type="Gene3D" id="3.80.10.10">
    <property type="entry name" value="Ribonuclease Inhibitor"/>
    <property type="match status" value="1"/>
</dbReference>
<dbReference type="PANTHER" id="PTHR31900">
    <property type="entry name" value="F-BOX/RNI SUPERFAMILY PROTEIN-RELATED"/>
    <property type="match status" value="1"/>
</dbReference>
<comment type="caution">
    <text evidence="2">The sequence shown here is derived from an EMBL/GenBank/DDBJ whole genome shotgun (WGS) entry which is preliminary data.</text>
</comment>
<dbReference type="SUPFAM" id="SSF81383">
    <property type="entry name" value="F-box domain"/>
    <property type="match status" value="1"/>
</dbReference>
<dbReference type="PANTHER" id="PTHR31900:SF32">
    <property type="entry name" value="F-BOX_RNI_FBD-LIKE DOMAIN PROTEIN"/>
    <property type="match status" value="1"/>
</dbReference>
<gene>
    <name evidence="2" type="ORF">LUZ62_080013</name>
</gene>
<evidence type="ECO:0000313" key="2">
    <source>
        <dbReference type="EMBL" id="KAJ4745608.1"/>
    </source>
</evidence>
<dbReference type="SUPFAM" id="SSF52047">
    <property type="entry name" value="RNI-like"/>
    <property type="match status" value="1"/>
</dbReference>
<organism evidence="2 3">
    <name type="scientific">Rhynchospora pubera</name>
    <dbReference type="NCBI Taxonomy" id="906938"/>
    <lineage>
        <taxon>Eukaryota</taxon>
        <taxon>Viridiplantae</taxon>
        <taxon>Streptophyta</taxon>
        <taxon>Embryophyta</taxon>
        <taxon>Tracheophyta</taxon>
        <taxon>Spermatophyta</taxon>
        <taxon>Magnoliopsida</taxon>
        <taxon>Liliopsida</taxon>
        <taxon>Poales</taxon>
        <taxon>Cyperaceae</taxon>
        <taxon>Cyperoideae</taxon>
        <taxon>Rhynchosporeae</taxon>
        <taxon>Rhynchospora</taxon>
    </lineage>
</organism>
<dbReference type="PROSITE" id="PS50181">
    <property type="entry name" value="FBOX"/>
    <property type="match status" value="1"/>
</dbReference>
<protein>
    <submittedName>
        <fullName evidence="2">F-box/RNI-like/FBD-like domains-containing protein</fullName>
    </submittedName>
</protein>
<dbReference type="Pfam" id="PF00646">
    <property type="entry name" value="F-box"/>
    <property type="match status" value="1"/>
</dbReference>
<dbReference type="Pfam" id="PF23622">
    <property type="entry name" value="LRR_At1g61320_AtMIF1"/>
    <property type="match status" value="1"/>
</dbReference>
<proteinExistence type="predicted"/>
<dbReference type="SMART" id="SM00256">
    <property type="entry name" value="FBOX"/>
    <property type="match status" value="1"/>
</dbReference>
<dbReference type="EMBL" id="JAMFTS010000005">
    <property type="protein sequence ID" value="KAJ4745608.1"/>
    <property type="molecule type" value="Genomic_DNA"/>
</dbReference>
<sequence>MDALIQRRRRMSHVMVPRQVRQRQAATAMSCFRSKADTRQIDRLSNLPDELLVTILSFLPTPTAARTSVLCRRFRHLWEASPSVQVIYRNPDHLDKLVALADRTILHRNPSFSLLSLHLELYYFDLSLPNSYMPSLLAKAASLGLCHLTIVGYVHLQPILPIIFSIKTLKSLALPNVAGDHHHVFPSKFAFTSLTSLSLGFSSIDLDPPNFNQLLSELRSLEELQLDICSISSLIISSQTIRKLKLEINGSELHTLSLFLPSLESLNLRTQELFPSLHIHGEVPSLKSAVIGLDELHAQDVTAVTKLLNFISHLEELRLLLRESTDEKDPIHILLEPGKDVPNFPNLKHLYVRLCFHNHNFEDVIMMLHNCPVLESLKLVHKKPKITHQARGRKREDWCSKLPRRRNVNFRNLHLGTNKRKFMKLLGRN</sequence>